<dbReference type="SUPFAM" id="SSF55729">
    <property type="entry name" value="Acyl-CoA N-acyltransferases (Nat)"/>
    <property type="match status" value="1"/>
</dbReference>
<dbReference type="RefSeq" id="WP_014679697.1">
    <property type="nucleotide sequence ID" value="NC_017770.1"/>
</dbReference>
<sequence>MLDINFQEFPVINTTQLILRQFSHTDADKVFELRSNEAIMRFIKRPRAKTVNDAKTWIDTILNSFKNNEGITWAITLKDAPDIFIGSVGFWRIIKEHHRAEIGYMLHADYWGKGIIKEATEATIEYGFKQLNFHSIEAHIDPENIASGKLLEKTGFTKEAFHKDNFYFEGKFYDTEIYSLINPYHSSL</sequence>
<dbReference type="OrthoDB" id="9811523at2"/>
<dbReference type="EMBL" id="CP003349">
    <property type="protein sequence ID" value="AFD06470.1"/>
    <property type="molecule type" value="Genomic_DNA"/>
</dbReference>
<keyword evidence="2" id="KW-0689">Ribosomal protein</keyword>
<organism evidence="2 3">
    <name type="scientific">Solitalea canadensis (strain ATCC 29591 / DSM 3403 / JCM 21819 / LMG 8368 / NBRC 15130 / NCIMB 12057 / USAM 9D)</name>
    <name type="common">Flexibacter canadensis</name>
    <dbReference type="NCBI Taxonomy" id="929556"/>
    <lineage>
        <taxon>Bacteria</taxon>
        <taxon>Pseudomonadati</taxon>
        <taxon>Bacteroidota</taxon>
        <taxon>Sphingobacteriia</taxon>
        <taxon>Sphingobacteriales</taxon>
        <taxon>Sphingobacteriaceae</taxon>
        <taxon>Solitalea</taxon>
    </lineage>
</organism>
<name>H8KTL2_SOLCM</name>
<dbReference type="GO" id="GO:0005840">
    <property type="term" value="C:ribosome"/>
    <property type="evidence" value="ECO:0007669"/>
    <property type="project" value="UniProtKB-KW"/>
</dbReference>
<protein>
    <submittedName>
        <fullName evidence="2">Acetyltransferase, ribosomal protein N-acetylase</fullName>
    </submittedName>
</protein>
<evidence type="ECO:0000259" key="1">
    <source>
        <dbReference type="PROSITE" id="PS51186"/>
    </source>
</evidence>
<dbReference type="InterPro" id="IPR016181">
    <property type="entry name" value="Acyl_CoA_acyltransferase"/>
</dbReference>
<keyword evidence="2" id="KW-0687">Ribonucleoprotein</keyword>
<keyword evidence="2" id="KW-0808">Transferase</keyword>
<dbReference type="eggNOG" id="COG1670">
    <property type="taxonomic scope" value="Bacteria"/>
</dbReference>
<dbReference type="InterPro" id="IPR000182">
    <property type="entry name" value="GNAT_dom"/>
</dbReference>
<gene>
    <name evidence="2" type="ordered locus">Solca_1384</name>
</gene>
<dbReference type="PROSITE" id="PS51186">
    <property type="entry name" value="GNAT"/>
    <property type="match status" value="1"/>
</dbReference>
<evidence type="ECO:0000313" key="3">
    <source>
        <dbReference type="Proteomes" id="UP000007590"/>
    </source>
</evidence>
<dbReference type="GO" id="GO:0016747">
    <property type="term" value="F:acyltransferase activity, transferring groups other than amino-acyl groups"/>
    <property type="evidence" value="ECO:0007669"/>
    <property type="project" value="InterPro"/>
</dbReference>
<dbReference type="CDD" id="cd04301">
    <property type="entry name" value="NAT_SF"/>
    <property type="match status" value="1"/>
</dbReference>
<proteinExistence type="predicted"/>
<dbReference type="PANTHER" id="PTHR43792:SF1">
    <property type="entry name" value="N-ACETYLTRANSFERASE DOMAIN-CONTAINING PROTEIN"/>
    <property type="match status" value="1"/>
</dbReference>
<feature type="domain" description="N-acetyltransferase" evidence="1">
    <location>
        <begin position="17"/>
        <end position="174"/>
    </location>
</feature>
<dbReference type="PANTHER" id="PTHR43792">
    <property type="entry name" value="GNAT FAMILY, PUTATIVE (AFU_ORTHOLOGUE AFUA_3G00765)-RELATED-RELATED"/>
    <property type="match status" value="1"/>
</dbReference>
<dbReference type="AlphaFoldDB" id="H8KTL2"/>
<reference evidence="2" key="1">
    <citation type="submission" date="2012-02" db="EMBL/GenBank/DDBJ databases">
        <title>The complete genome of Solitalea canadensis DSM 3403.</title>
        <authorList>
            <consortium name="US DOE Joint Genome Institute (JGI-PGF)"/>
            <person name="Lucas S."/>
            <person name="Copeland A."/>
            <person name="Lapidus A."/>
            <person name="Glavina del Rio T."/>
            <person name="Dalin E."/>
            <person name="Tice H."/>
            <person name="Bruce D."/>
            <person name="Goodwin L."/>
            <person name="Pitluck S."/>
            <person name="Peters L."/>
            <person name="Ovchinnikova G."/>
            <person name="Lu M."/>
            <person name="Kyrpides N."/>
            <person name="Mavromatis K."/>
            <person name="Ivanova N."/>
            <person name="Brettin T."/>
            <person name="Detter J.C."/>
            <person name="Han C."/>
            <person name="Larimer F."/>
            <person name="Land M."/>
            <person name="Hauser L."/>
            <person name="Markowitz V."/>
            <person name="Cheng J.-F."/>
            <person name="Hugenholtz P."/>
            <person name="Woyke T."/>
            <person name="Wu D."/>
            <person name="Spring S."/>
            <person name="Schroeder M."/>
            <person name="Kopitz M."/>
            <person name="Brambilla E."/>
            <person name="Klenk H.-P."/>
            <person name="Eisen J.A."/>
        </authorList>
    </citation>
    <scope>NUCLEOTIDE SEQUENCE</scope>
    <source>
        <strain evidence="2">DSM 3403</strain>
    </source>
</reference>
<dbReference type="HOGENOM" id="CLU_013985_3_6_10"/>
<dbReference type="Pfam" id="PF13302">
    <property type="entry name" value="Acetyltransf_3"/>
    <property type="match status" value="1"/>
</dbReference>
<accession>H8KTL2</accession>
<dbReference type="Proteomes" id="UP000007590">
    <property type="component" value="Chromosome"/>
</dbReference>
<evidence type="ECO:0000313" key="2">
    <source>
        <dbReference type="EMBL" id="AFD06470.1"/>
    </source>
</evidence>
<dbReference type="InterPro" id="IPR051531">
    <property type="entry name" value="N-acetyltransferase"/>
</dbReference>
<dbReference type="STRING" id="929556.Solca_1384"/>
<keyword evidence="3" id="KW-1185">Reference proteome</keyword>
<dbReference type="KEGG" id="scn:Solca_1384"/>
<dbReference type="Gene3D" id="3.40.630.30">
    <property type="match status" value="1"/>
</dbReference>